<dbReference type="Pfam" id="PF14014">
    <property type="entry name" value="DUF4230"/>
    <property type="match status" value="1"/>
</dbReference>
<evidence type="ECO:0000256" key="1">
    <source>
        <dbReference type="SAM" id="Phobius"/>
    </source>
</evidence>
<dbReference type="Proteomes" id="UP001501175">
    <property type="component" value="Unassembled WGS sequence"/>
</dbReference>
<protein>
    <recommendedName>
        <fullName evidence="4">DUF4230 domain-containing protein</fullName>
    </recommendedName>
</protein>
<keyword evidence="1" id="KW-0812">Transmembrane</keyword>
<gene>
    <name evidence="2" type="ORF">GCM10023189_07570</name>
</gene>
<feature type="transmembrane region" description="Helical" evidence="1">
    <location>
        <begin position="7"/>
        <end position="25"/>
    </location>
</feature>
<keyword evidence="1" id="KW-1133">Transmembrane helix</keyword>
<evidence type="ECO:0008006" key="4">
    <source>
        <dbReference type="Google" id="ProtNLM"/>
    </source>
</evidence>
<keyword evidence="3" id="KW-1185">Reference proteome</keyword>
<organism evidence="2 3">
    <name type="scientific">Nibrella saemangeumensis</name>
    <dbReference type="NCBI Taxonomy" id="1084526"/>
    <lineage>
        <taxon>Bacteria</taxon>
        <taxon>Pseudomonadati</taxon>
        <taxon>Bacteroidota</taxon>
        <taxon>Cytophagia</taxon>
        <taxon>Cytophagales</taxon>
        <taxon>Spirosomataceae</taxon>
        <taxon>Nibrella</taxon>
    </lineage>
</organism>
<dbReference type="InterPro" id="IPR025324">
    <property type="entry name" value="DUF4230"/>
</dbReference>
<name>A0ABP8MGZ4_9BACT</name>
<evidence type="ECO:0000313" key="2">
    <source>
        <dbReference type="EMBL" id="GAA4448929.1"/>
    </source>
</evidence>
<evidence type="ECO:0000313" key="3">
    <source>
        <dbReference type="Proteomes" id="UP001501175"/>
    </source>
</evidence>
<dbReference type="EMBL" id="BAABHD010000005">
    <property type="protein sequence ID" value="GAA4448929.1"/>
    <property type="molecule type" value="Genomic_DNA"/>
</dbReference>
<dbReference type="RefSeq" id="WP_345240699.1">
    <property type="nucleotide sequence ID" value="NZ_BAABHD010000005.1"/>
</dbReference>
<proteinExistence type="predicted"/>
<sequence length="206" mass="23774">MIRFTNTIVRVFLVVLLVIGLISLWEQVRHRDWFSRFRKEEKTLHSVVLKEVTALGKLELVKYTFKDIVEHEQVKDWLPDAQAVLIIEGEAVGCVDLTQVKATDIEPEGDSLVVWLPQPELCTWRINHERSRVYTTRFAFLDESQLVNAAYQRAERQIRQSALNSGILAQTQQNAEKMLRPLLEQVAGKKVVIRYQPPDGPARTLQ</sequence>
<reference evidence="3" key="1">
    <citation type="journal article" date="2019" name="Int. J. Syst. Evol. Microbiol.">
        <title>The Global Catalogue of Microorganisms (GCM) 10K type strain sequencing project: providing services to taxonomists for standard genome sequencing and annotation.</title>
        <authorList>
            <consortium name="The Broad Institute Genomics Platform"/>
            <consortium name="The Broad Institute Genome Sequencing Center for Infectious Disease"/>
            <person name="Wu L."/>
            <person name="Ma J."/>
        </authorList>
    </citation>
    <scope>NUCLEOTIDE SEQUENCE [LARGE SCALE GENOMIC DNA]</scope>
    <source>
        <strain evidence="3">JCM 17927</strain>
    </source>
</reference>
<comment type="caution">
    <text evidence="2">The sequence shown here is derived from an EMBL/GenBank/DDBJ whole genome shotgun (WGS) entry which is preliminary data.</text>
</comment>
<accession>A0ABP8MGZ4</accession>
<keyword evidence="1" id="KW-0472">Membrane</keyword>